<protein>
    <recommendedName>
        <fullName evidence="3">Tail assembly chaperone</fullName>
    </recommendedName>
</protein>
<dbReference type="KEGG" id="cpho:CPHO_07065"/>
<reference evidence="1 2" key="1">
    <citation type="submission" date="2014-08" db="EMBL/GenBank/DDBJ databases">
        <title>Complete genome sequence of Corynebacterium phocae M408/89/1(T)(=DSM 44612(T)), isolated from the common seal (Phoca vitulina).</title>
        <authorList>
            <person name="Ruckert C."/>
            <person name="Albersmeier A."/>
            <person name="Winkler A."/>
            <person name="Kalinowski J."/>
        </authorList>
    </citation>
    <scope>NUCLEOTIDE SEQUENCE [LARGE SCALE GENOMIC DNA]</scope>
    <source>
        <strain evidence="1 2">M408/89/1</strain>
    </source>
</reference>
<dbReference type="RefSeq" id="WP_075734425.1">
    <property type="nucleotide sequence ID" value="NZ_CP009249.1"/>
</dbReference>
<dbReference type="Proteomes" id="UP000185491">
    <property type="component" value="Chromosome"/>
</dbReference>
<dbReference type="EMBL" id="CP009249">
    <property type="protein sequence ID" value="APT92693.1"/>
    <property type="molecule type" value="Genomic_DNA"/>
</dbReference>
<dbReference type="AlphaFoldDB" id="A0A1L7D3P3"/>
<sequence length="132" mass="14751">MTKKIRDLGSFEDLIAQRRDALGADGKTVTFPGFGKDWEVAAPGLQSAEWNDDFSALNQDYKDELLSFADFRAEFCSMILGEQAEDFSAACDKAGVDPVTLLNWALESIQKDVAENPTRRTSATTRQRARRR</sequence>
<dbReference type="OrthoDB" id="4424782at2"/>
<organism evidence="1 2">
    <name type="scientific">Corynebacterium phocae</name>
    <dbReference type="NCBI Taxonomy" id="161895"/>
    <lineage>
        <taxon>Bacteria</taxon>
        <taxon>Bacillati</taxon>
        <taxon>Actinomycetota</taxon>
        <taxon>Actinomycetes</taxon>
        <taxon>Mycobacteriales</taxon>
        <taxon>Corynebacteriaceae</taxon>
        <taxon>Corynebacterium</taxon>
    </lineage>
</organism>
<evidence type="ECO:0008006" key="3">
    <source>
        <dbReference type="Google" id="ProtNLM"/>
    </source>
</evidence>
<keyword evidence="2" id="KW-1185">Reference proteome</keyword>
<gene>
    <name evidence="1" type="ORF">CPHO_07065</name>
</gene>
<accession>A0A1L7D3P3</accession>
<evidence type="ECO:0000313" key="2">
    <source>
        <dbReference type="Proteomes" id="UP000185491"/>
    </source>
</evidence>
<evidence type="ECO:0000313" key="1">
    <source>
        <dbReference type="EMBL" id="APT92693.1"/>
    </source>
</evidence>
<proteinExistence type="predicted"/>
<name>A0A1L7D3P3_9CORY</name>